<dbReference type="Proteomes" id="UP000007875">
    <property type="component" value="Unassembled WGS sequence"/>
</dbReference>
<dbReference type="Pfam" id="PF03914">
    <property type="entry name" value="CBF"/>
    <property type="match status" value="1"/>
</dbReference>
<proteinExistence type="inferred from homology"/>
<evidence type="ECO:0000256" key="5">
    <source>
        <dbReference type="ARBA" id="ARBA00023242"/>
    </source>
</evidence>
<dbReference type="AlphaFoldDB" id="H2YPG9"/>
<keyword evidence="5" id="KW-0539">Nucleus</keyword>
<dbReference type="InterPro" id="IPR011501">
    <property type="entry name" value="Noc3_N"/>
</dbReference>
<dbReference type="Pfam" id="PF07540">
    <property type="entry name" value="NOC3p"/>
    <property type="match status" value="1"/>
</dbReference>
<accession>H2YPG9</accession>
<reference evidence="12" key="1">
    <citation type="submission" date="2003-08" db="EMBL/GenBank/DDBJ databases">
        <authorList>
            <person name="Birren B."/>
            <person name="Nusbaum C."/>
            <person name="Abebe A."/>
            <person name="Abouelleil A."/>
            <person name="Adekoya E."/>
            <person name="Ait-zahra M."/>
            <person name="Allen N."/>
            <person name="Allen T."/>
            <person name="An P."/>
            <person name="Anderson M."/>
            <person name="Anderson S."/>
            <person name="Arachchi H."/>
            <person name="Armbruster J."/>
            <person name="Bachantsang P."/>
            <person name="Baldwin J."/>
            <person name="Barry A."/>
            <person name="Bayul T."/>
            <person name="Blitshsteyn B."/>
            <person name="Bloom T."/>
            <person name="Blye J."/>
            <person name="Boguslavskiy L."/>
            <person name="Borowsky M."/>
            <person name="Boukhgalter B."/>
            <person name="Brunache A."/>
            <person name="Butler J."/>
            <person name="Calixte N."/>
            <person name="Calvo S."/>
            <person name="Camarata J."/>
            <person name="Campo K."/>
            <person name="Chang J."/>
            <person name="Cheshatsang Y."/>
            <person name="Citroen M."/>
            <person name="Collymore A."/>
            <person name="Considine T."/>
            <person name="Cook A."/>
            <person name="Cooke P."/>
            <person name="Corum B."/>
            <person name="Cuomo C."/>
            <person name="David R."/>
            <person name="Dawoe T."/>
            <person name="Degray S."/>
            <person name="Dodge S."/>
            <person name="Dooley K."/>
            <person name="Dorje P."/>
            <person name="Dorjee K."/>
            <person name="Dorris L."/>
            <person name="Duffey N."/>
            <person name="Dupes A."/>
            <person name="Elkins T."/>
            <person name="Engels R."/>
            <person name="Erickson J."/>
            <person name="Farina A."/>
            <person name="Faro S."/>
            <person name="Ferreira P."/>
            <person name="Fischer H."/>
            <person name="Fitzgerald M."/>
            <person name="Foley K."/>
            <person name="Gage D."/>
            <person name="Galagan J."/>
            <person name="Gearin G."/>
            <person name="Gnerre S."/>
            <person name="Gnirke A."/>
            <person name="Goyette A."/>
            <person name="Graham J."/>
            <person name="Grandbois E."/>
            <person name="Gyaltsen K."/>
            <person name="Hafez N."/>
            <person name="Hagopian D."/>
            <person name="Hagos B."/>
            <person name="Hall J."/>
            <person name="Hatcher B."/>
            <person name="Heller A."/>
            <person name="Higgins H."/>
            <person name="Honan T."/>
            <person name="Horn A."/>
            <person name="Houde N."/>
            <person name="Hughes L."/>
            <person name="Hulme W."/>
            <person name="Husby E."/>
            <person name="Iliev I."/>
            <person name="Jaffe D."/>
            <person name="Jones C."/>
            <person name="Kamal M."/>
            <person name="Kamat A."/>
            <person name="Kamvysselis M."/>
            <person name="Karlsson E."/>
            <person name="Kells C."/>
            <person name="Kieu A."/>
            <person name="Kisner P."/>
            <person name="Kodira C."/>
            <person name="Kulbokas E."/>
            <person name="Labutti K."/>
            <person name="Lama D."/>
            <person name="Landers T."/>
            <person name="Leger J."/>
            <person name="Levine S."/>
            <person name="Lewis D."/>
            <person name="Lewis T."/>
            <person name="Lindblad-toh K."/>
            <person name="Liu X."/>
            <person name="Lokyitsang T."/>
            <person name="Lokyitsang Y."/>
            <person name="Lucien O."/>
            <person name="Lui A."/>
            <person name="Ma L.J."/>
            <person name="Mabbitt R."/>
            <person name="Macdonald J."/>
            <person name="Maclean C."/>
            <person name="Major J."/>
            <person name="Manning J."/>
            <person name="Marabella R."/>
            <person name="Maru K."/>
            <person name="Matthews C."/>
            <person name="Mauceli E."/>
            <person name="Mccarthy M."/>
            <person name="Mcdonough S."/>
            <person name="Mcghee T."/>
            <person name="Meldrim J."/>
            <person name="Meneus L."/>
            <person name="Mesirov J."/>
            <person name="Mihalev A."/>
            <person name="Mihova T."/>
            <person name="Mikkelsen T."/>
            <person name="Mlenga V."/>
            <person name="Moru K."/>
            <person name="Mozes J."/>
            <person name="Mulrain L."/>
            <person name="Munson G."/>
            <person name="Naylor J."/>
            <person name="Newes C."/>
            <person name="Nguyen C."/>
            <person name="Nguyen N."/>
            <person name="Nguyen T."/>
            <person name="Nicol R."/>
            <person name="Nielsen C."/>
            <person name="Nizzari M."/>
            <person name="Norbu C."/>
            <person name="Norbu N."/>
            <person name="O'donnell P."/>
            <person name="Okoawo O."/>
            <person name="O'leary S."/>
            <person name="Omotosho B."/>
            <person name="O'neill K."/>
            <person name="Osman S."/>
            <person name="Parker S."/>
            <person name="Perrin D."/>
            <person name="Phunkhang P."/>
            <person name="Piqani B."/>
            <person name="Purcell S."/>
            <person name="Rachupka T."/>
            <person name="Ramasamy U."/>
            <person name="Rameau R."/>
            <person name="Ray V."/>
            <person name="Raymond C."/>
            <person name="Retta R."/>
            <person name="Richardson S."/>
            <person name="Rise C."/>
            <person name="Rodriguez J."/>
            <person name="Rogers J."/>
            <person name="Rogov P."/>
            <person name="Rutman M."/>
            <person name="Schupbach R."/>
            <person name="Seaman C."/>
            <person name="Settipalli S."/>
            <person name="Sharpe T."/>
            <person name="Sheridan J."/>
            <person name="Sherpa N."/>
            <person name="Shi J."/>
            <person name="Smirnov S."/>
            <person name="Smith C."/>
            <person name="Sougnez C."/>
            <person name="Spencer B."/>
            <person name="Stalker J."/>
            <person name="Stange-thomann N."/>
            <person name="Stavropoulos S."/>
            <person name="Stetson K."/>
            <person name="Stone C."/>
            <person name="Stone S."/>
            <person name="Stubbs M."/>
            <person name="Talamas J."/>
            <person name="Tchuinga P."/>
            <person name="Tenzing P."/>
            <person name="Tesfaye S."/>
            <person name="Theodore J."/>
            <person name="Thoulutsang Y."/>
            <person name="Topham K."/>
            <person name="Towey S."/>
            <person name="Tsamla T."/>
            <person name="Tsomo N."/>
            <person name="Vallee D."/>
            <person name="Vassiliev H."/>
            <person name="Venkataraman V."/>
            <person name="Vinson J."/>
            <person name="Vo A."/>
            <person name="Wade C."/>
            <person name="Wang S."/>
            <person name="Wangchuk T."/>
            <person name="Wangdi T."/>
            <person name="Whittaker C."/>
            <person name="Wilkinson J."/>
            <person name="Wu Y."/>
            <person name="Wyman D."/>
            <person name="Yadav S."/>
            <person name="Yang S."/>
            <person name="Yang X."/>
            <person name="Yeager S."/>
            <person name="Yee E."/>
            <person name="Young G."/>
            <person name="Zainoun J."/>
            <person name="Zembeck L."/>
            <person name="Zimmer A."/>
            <person name="Zody M."/>
            <person name="Lander E."/>
        </authorList>
    </citation>
    <scope>NUCLEOTIDE SEQUENCE [LARGE SCALE GENOMIC DNA]</scope>
</reference>
<evidence type="ECO:0000256" key="8">
    <source>
        <dbReference type="SAM" id="Coils"/>
    </source>
</evidence>
<protein>
    <recommendedName>
        <fullName evidence="3">Nucleolar complex protein 3 homolog</fullName>
    </recommendedName>
    <alternativeName>
        <fullName evidence="7">NOC3-like protein</fullName>
    </alternativeName>
    <alternativeName>
        <fullName evidence="6">Nucleolar complex-associated protein 3-like protein</fullName>
    </alternativeName>
</protein>
<evidence type="ECO:0000256" key="4">
    <source>
        <dbReference type="ARBA" id="ARBA00023054"/>
    </source>
</evidence>
<dbReference type="OMA" id="HYCPQVR"/>
<evidence type="ECO:0000313" key="12">
    <source>
        <dbReference type="Proteomes" id="UP000007875"/>
    </source>
</evidence>
<dbReference type="Ensembl" id="ENSCSAVT00000007321.1">
    <property type="protein sequence ID" value="ENSCSAVP00000007227.1"/>
    <property type="gene ID" value="ENSCSAVG00000004323.1"/>
</dbReference>
<dbReference type="InterPro" id="IPR005612">
    <property type="entry name" value="CCAAT-binding_factor"/>
</dbReference>
<reference evidence="11" key="2">
    <citation type="submission" date="2025-08" db="UniProtKB">
        <authorList>
            <consortium name="Ensembl"/>
        </authorList>
    </citation>
    <scope>IDENTIFICATION</scope>
</reference>
<comment type="similarity">
    <text evidence="2">Belongs to the CBF/MAK21 family.</text>
</comment>
<name>H2YPG9_CIOSA</name>
<keyword evidence="4 8" id="KW-0175">Coiled coil</keyword>
<sequence length="531" mass="60997">PAPTNEALMIKRRKHIQEMKMKISQLACEILAEPQKSIKMIKDLRLMMEDRECPESFYTVKKLVTVSLSCLFVDIIPGYRIRERTEKEKEVKLSKDVKALTEYEEGLLHQYQLYLQSLENMIKLRRKTGKNHPTDAQLSMSEVAVQCMCELYTNTMHFNFHNNITVVLVPIANDDREPRIRRLCCDALETIFVTDKSGSATLSAVKAIAKVGKEKGPNRLQQEFLETLLKLKINQVDYSLINHKKTKQEKKAAKEEKKKLSRRVLKHMKKQKKLNNELKEVAATEDHDEKMALHTETIQQVFLIYFRILKHKNGELNSSQLALPSVLKGLAKFAHLINVDFFSDLFSVLQSLVSKQSLPLQQNIHCIFTAFTILFGQGEVLNIDPVDLYKMLFSMLHDIATENPQSKAVKTDGKDDLEMMLMCVAVMLNKRRKQITLQSLLSFIKRLSTSALQFPHSKETMKTLAEVQKLLNSNSKSMSLFDPSSQSFGTHKPYIDDPEKNSSQAACLWEMHLLNRHYAAAVKQTSNKILR</sequence>
<evidence type="ECO:0000256" key="6">
    <source>
        <dbReference type="ARBA" id="ARBA00032701"/>
    </source>
</evidence>
<comment type="subcellular location">
    <subcellularLocation>
        <location evidence="1">Nucleus</location>
        <location evidence="1">Nucleolus</location>
    </subcellularLocation>
</comment>
<evidence type="ECO:0000259" key="9">
    <source>
        <dbReference type="Pfam" id="PF03914"/>
    </source>
</evidence>
<evidence type="ECO:0000256" key="7">
    <source>
        <dbReference type="ARBA" id="ARBA00032937"/>
    </source>
</evidence>
<dbReference type="GO" id="GO:0005730">
    <property type="term" value="C:nucleolus"/>
    <property type="evidence" value="ECO:0007669"/>
    <property type="project" value="UniProtKB-SubCell"/>
</dbReference>
<feature type="domain" description="Nucleolar complex-associated protein 3 N-terminal" evidence="10">
    <location>
        <begin position="19"/>
        <end position="114"/>
    </location>
</feature>
<dbReference type="FunCoup" id="H2YPG9">
    <property type="interactions" value="363"/>
</dbReference>
<evidence type="ECO:0000256" key="3">
    <source>
        <dbReference type="ARBA" id="ARBA00015430"/>
    </source>
</evidence>
<dbReference type="STRING" id="51511.ENSCSAVP00000007227"/>
<evidence type="ECO:0000313" key="11">
    <source>
        <dbReference type="Ensembl" id="ENSCSAVP00000007227.1"/>
    </source>
</evidence>
<dbReference type="PANTHER" id="PTHR14428:SF5">
    <property type="entry name" value="NUCLEOLAR COMPLEX PROTEIN 3 HOMOLOG"/>
    <property type="match status" value="1"/>
</dbReference>
<dbReference type="InParanoid" id="H2YPG9"/>
<dbReference type="GeneTree" id="ENSGT00390000008540"/>
<organism evidence="11 12">
    <name type="scientific">Ciona savignyi</name>
    <name type="common">Pacific transparent sea squirt</name>
    <dbReference type="NCBI Taxonomy" id="51511"/>
    <lineage>
        <taxon>Eukaryota</taxon>
        <taxon>Metazoa</taxon>
        <taxon>Chordata</taxon>
        <taxon>Tunicata</taxon>
        <taxon>Ascidiacea</taxon>
        <taxon>Phlebobranchia</taxon>
        <taxon>Cionidae</taxon>
        <taxon>Ciona</taxon>
    </lineage>
</organism>
<dbReference type="GO" id="GO:0003682">
    <property type="term" value="F:chromatin binding"/>
    <property type="evidence" value="ECO:0007669"/>
    <property type="project" value="TreeGrafter"/>
</dbReference>
<dbReference type="GO" id="GO:0006270">
    <property type="term" value="P:DNA replication initiation"/>
    <property type="evidence" value="ECO:0007669"/>
    <property type="project" value="TreeGrafter"/>
</dbReference>
<evidence type="ECO:0000256" key="2">
    <source>
        <dbReference type="ARBA" id="ARBA00007797"/>
    </source>
</evidence>
<feature type="coiled-coil region" evidence="8">
    <location>
        <begin position="243"/>
        <end position="277"/>
    </location>
</feature>
<dbReference type="InterPro" id="IPR016903">
    <property type="entry name" value="Nucleolar_cplx-assoc_3"/>
</dbReference>
<feature type="domain" description="CCAAT-binding factor" evidence="9">
    <location>
        <begin position="364"/>
        <end position="524"/>
    </location>
</feature>
<evidence type="ECO:0000256" key="1">
    <source>
        <dbReference type="ARBA" id="ARBA00004604"/>
    </source>
</evidence>
<dbReference type="eggNOG" id="KOG2153">
    <property type="taxonomic scope" value="Eukaryota"/>
</dbReference>
<evidence type="ECO:0000259" key="10">
    <source>
        <dbReference type="Pfam" id="PF07540"/>
    </source>
</evidence>
<reference evidence="11" key="3">
    <citation type="submission" date="2025-09" db="UniProtKB">
        <authorList>
            <consortium name="Ensembl"/>
        </authorList>
    </citation>
    <scope>IDENTIFICATION</scope>
</reference>
<dbReference type="HOGENOM" id="CLU_012441_5_0_1"/>
<dbReference type="PANTHER" id="PTHR14428">
    <property type="entry name" value="NUCLEOLAR COMPLEX PROTEIN 3"/>
    <property type="match status" value="1"/>
</dbReference>
<keyword evidence="12" id="KW-1185">Reference proteome</keyword>